<accession>A0A7J3JRD2</accession>
<evidence type="ECO:0000313" key="2">
    <source>
        <dbReference type="EMBL" id="HGQ18204.1"/>
    </source>
</evidence>
<feature type="compositionally biased region" description="Basic and acidic residues" evidence="1">
    <location>
        <begin position="1"/>
        <end position="15"/>
    </location>
</feature>
<gene>
    <name evidence="2" type="ORF">ENU30_04430</name>
</gene>
<dbReference type="AlphaFoldDB" id="A0A7J3JRD2"/>
<proteinExistence type="predicted"/>
<dbReference type="EMBL" id="DTBZ01000082">
    <property type="protein sequence ID" value="HGQ18204.1"/>
    <property type="molecule type" value="Genomic_DNA"/>
</dbReference>
<protein>
    <submittedName>
        <fullName evidence="2">Uncharacterized protein</fullName>
    </submittedName>
</protein>
<feature type="region of interest" description="Disordered" evidence="1">
    <location>
        <begin position="1"/>
        <end position="21"/>
    </location>
</feature>
<name>A0A7J3JRD2_9CREN</name>
<evidence type="ECO:0000256" key="1">
    <source>
        <dbReference type="SAM" id="MobiDB-lite"/>
    </source>
</evidence>
<organism evidence="2">
    <name type="scientific">Ignisphaera aggregans</name>
    <dbReference type="NCBI Taxonomy" id="334771"/>
    <lineage>
        <taxon>Archaea</taxon>
        <taxon>Thermoproteota</taxon>
        <taxon>Thermoprotei</taxon>
        <taxon>Desulfurococcales</taxon>
        <taxon>Desulfurococcaceae</taxon>
        <taxon>Ignisphaera</taxon>
    </lineage>
</organism>
<comment type="caution">
    <text evidence="2">The sequence shown here is derived from an EMBL/GenBank/DDBJ whole genome shotgun (WGS) entry which is preliminary data.</text>
</comment>
<sequence length="64" mass="7669">MRSRRVNSENRENRNRNRRNRAALPRTCPINFDFSSTRIECKICEHFDRCLKTFIKAEKLAKGL</sequence>
<reference evidence="2" key="1">
    <citation type="journal article" date="2020" name="mSystems">
        <title>Genome- and Community-Level Interaction Insights into Carbon Utilization and Element Cycling Functions of Hydrothermarchaeota in Hydrothermal Sediment.</title>
        <authorList>
            <person name="Zhou Z."/>
            <person name="Liu Y."/>
            <person name="Xu W."/>
            <person name="Pan J."/>
            <person name="Luo Z.H."/>
            <person name="Li M."/>
        </authorList>
    </citation>
    <scope>NUCLEOTIDE SEQUENCE [LARGE SCALE GENOMIC DNA]</scope>
    <source>
        <strain evidence="2">SpSt-657</strain>
    </source>
</reference>